<evidence type="ECO:0000256" key="2">
    <source>
        <dbReference type="SAM" id="MobiDB-lite"/>
    </source>
</evidence>
<evidence type="ECO:0000313" key="4">
    <source>
        <dbReference type="WBParaSite" id="TCNE_0001059201-mRNA-1"/>
    </source>
</evidence>
<feature type="region of interest" description="Disordered" evidence="2">
    <location>
        <begin position="109"/>
        <end position="133"/>
    </location>
</feature>
<evidence type="ECO:0000313" key="3">
    <source>
        <dbReference type="Proteomes" id="UP000050794"/>
    </source>
</evidence>
<reference evidence="4" key="1">
    <citation type="submission" date="2016-06" db="UniProtKB">
        <authorList>
            <consortium name="WormBaseParasite"/>
        </authorList>
    </citation>
    <scope>IDENTIFICATION</scope>
</reference>
<keyword evidence="3" id="KW-1185">Reference proteome</keyword>
<proteinExistence type="predicted"/>
<organism evidence="3 4">
    <name type="scientific">Toxocara canis</name>
    <name type="common">Canine roundworm</name>
    <dbReference type="NCBI Taxonomy" id="6265"/>
    <lineage>
        <taxon>Eukaryota</taxon>
        <taxon>Metazoa</taxon>
        <taxon>Ecdysozoa</taxon>
        <taxon>Nematoda</taxon>
        <taxon>Chromadorea</taxon>
        <taxon>Rhabditida</taxon>
        <taxon>Spirurina</taxon>
        <taxon>Ascaridomorpha</taxon>
        <taxon>Ascaridoidea</taxon>
        <taxon>Toxocaridae</taxon>
        <taxon>Toxocara</taxon>
    </lineage>
</organism>
<dbReference type="WBParaSite" id="TCNE_0001059201-mRNA-1">
    <property type="protein sequence ID" value="TCNE_0001059201-mRNA-1"/>
    <property type="gene ID" value="TCNE_0001059201"/>
</dbReference>
<feature type="compositionally biased region" description="Basic and acidic residues" evidence="2">
    <location>
        <begin position="111"/>
        <end position="120"/>
    </location>
</feature>
<evidence type="ECO:0000256" key="1">
    <source>
        <dbReference type="SAM" id="Coils"/>
    </source>
</evidence>
<dbReference type="Proteomes" id="UP000050794">
    <property type="component" value="Unassembled WGS sequence"/>
</dbReference>
<dbReference type="AlphaFoldDB" id="A0A183UQ22"/>
<name>A0A183UQ22_TOXCA</name>
<keyword evidence="1" id="KW-0175">Coiled coil</keyword>
<protein>
    <submittedName>
        <fullName evidence="4">PWI domain-containing protein</fullName>
    </submittedName>
</protein>
<accession>A0A183UQ22</accession>
<feature type="coiled-coil region" evidence="1">
    <location>
        <begin position="253"/>
        <end position="283"/>
    </location>
</feature>
<sequence>LDWIRSKLVDSDQVGSNRIRSDRIRSARIKSGQIGLDRIGSDPIGRIRSIRMRSNQIGSDEIGSDRIGSYRTESDRIESNGMSGSECIDSYRIASNRIGVSGVSALKSNRRGSDGVESIKSDPIGPGLIDSDRSSHAMDKPLRVIDENAASQRLRQQIDAINKSINTEQVAMMVCLQVAETTKESVKVETDISLSCSQRGARSVSIEQPEEEFWRLVAKAYAAKVDEMRHKNLMVIFLHLAKSCKCSTFKMIWLQLEEEIRLAESKKVKLEEARDELVAVVEDAISGDGST</sequence>